<keyword evidence="1" id="KW-0808">Transferase</keyword>
<dbReference type="Gene3D" id="3.10.10.10">
    <property type="entry name" value="HIV Type 1 Reverse Transcriptase, subunit A, domain 1"/>
    <property type="match status" value="1"/>
</dbReference>
<sequence>MKFQETQKLLERGQIEESTSPWSSPIVLVKKKDKTMRFCIDYRRLNAITIKDAFPLPRIDEIFDQLSDAVYYTKFDFKSGYFQVPLSKEDRPKTAFSTRDNHYQFTVLPQGITNGPATFQRVINHILGPARWKYALAYIDDVIIYSKTFEEHLIHLNDICTMLKNARFRLNPEKCEIAQTQTDYLGHNVKSGETRPSSNNINGLLNTRLPQTADEACKFVKAAEYYRKFIPNFSHTAEPLRKFVPTTRTQQKKGQKTIITLTDDELKAFNQLKQFLTTDMGIGAVLLQIYPEGDRPIAYLSKKFTQAQRKWFPMEQECYAFICSLDKWHNYLSGIKFEWETDHKALTQLNQKAQINKRCERWRLEILEYDFKVKHIPGLTNTMPDYLSRSPIDEAEEDPDEISLLISKSTQADFLDINNHSSIVTAVQTRAMKLRNQSLNDKNDTAILPSDTLNKENRTIPISIEQLIQAQQNDNYAKKNLNNIKIINIIL</sequence>
<dbReference type="Pfam" id="PF00078">
    <property type="entry name" value="RVT_1"/>
    <property type="match status" value="1"/>
</dbReference>
<keyword evidence="6" id="KW-0695">RNA-directed DNA polymerase</keyword>
<dbReference type="CDD" id="cd01647">
    <property type="entry name" value="RT_LTR"/>
    <property type="match status" value="1"/>
</dbReference>
<dbReference type="InterPro" id="IPR043502">
    <property type="entry name" value="DNA/RNA_pol_sf"/>
</dbReference>
<keyword evidence="3" id="KW-0540">Nuclease</keyword>
<dbReference type="GO" id="GO:0004519">
    <property type="term" value="F:endonuclease activity"/>
    <property type="evidence" value="ECO:0007669"/>
    <property type="project" value="UniProtKB-KW"/>
</dbReference>
<dbReference type="Pfam" id="PF17917">
    <property type="entry name" value="RT_RNaseH"/>
    <property type="match status" value="1"/>
</dbReference>
<dbReference type="PANTHER" id="PTHR37984">
    <property type="entry name" value="PROTEIN CBG26694"/>
    <property type="match status" value="1"/>
</dbReference>
<evidence type="ECO:0000256" key="3">
    <source>
        <dbReference type="ARBA" id="ARBA00022722"/>
    </source>
</evidence>
<keyword evidence="4" id="KW-0255">Endonuclease</keyword>
<dbReference type="PROSITE" id="PS50878">
    <property type="entry name" value="RT_POL"/>
    <property type="match status" value="1"/>
</dbReference>
<dbReference type="Gene3D" id="3.30.70.270">
    <property type="match status" value="2"/>
</dbReference>
<evidence type="ECO:0000256" key="2">
    <source>
        <dbReference type="ARBA" id="ARBA00022695"/>
    </source>
</evidence>
<dbReference type="InterPro" id="IPR000477">
    <property type="entry name" value="RT_dom"/>
</dbReference>
<dbReference type="EMBL" id="CAJOBQ010005469">
    <property type="protein sequence ID" value="CAF4656698.1"/>
    <property type="molecule type" value="Genomic_DNA"/>
</dbReference>
<dbReference type="GO" id="GO:0003964">
    <property type="term" value="F:RNA-directed DNA polymerase activity"/>
    <property type="evidence" value="ECO:0007669"/>
    <property type="project" value="UniProtKB-KW"/>
</dbReference>
<dbReference type="CDD" id="cd09274">
    <property type="entry name" value="RNase_HI_RT_Ty3"/>
    <property type="match status" value="1"/>
</dbReference>
<comment type="caution">
    <text evidence="8">The sequence shown here is derived from an EMBL/GenBank/DDBJ whole genome shotgun (WGS) entry which is preliminary data.</text>
</comment>
<dbReference type="InterPro" id="IPR041373">
    <property type="entry name" value="RT_RNaseH"/>
</dbReference>
<dbReference type="InterPro" id="IPR043128">
    <property type="entry name" value="Rev_trsase/Diguanyl_cyclase"/>
</dbReference>
<keyword evidence="2" id="KW-0548">Nucleotidyltransferase</keyword>
<keyword evidence="5" id="KW-0378">Hydrolase</keyword>
<evidence type="ECO:0000313" key="8">
    <source>
        <dbReference type="EMBL" id="CAF4656698.1"/>
    </source>
</evidence>
<dbReference type="GO" id="GO:0016787">
    <property type="term" value="F:hydrolase activity"/>
    <property type="evidence" value="ECO:0007669"/>
    <property type="project" value="UniProtKB-KW"/>
</dbReference>
<evidence type="ECO:0000313" key="9">
    <source>
        <dbReference type="Proteomes" id="UP000663862"/>
    </source>
</evidence>
<evidence type="ECO:0000259" key="7">
    <source>
        <dbReference type="PROSITE" id="PS50878"/>
    </source>
</evidence>
<evidence type="ECO:0000256" key="5">
    <source>
        <dbReference type="ARBA" id="ARBA00022801"/>
    </source>
</evidence>
<proteinExistence type="predicted"/>
<dbReference type="Proteomes" id="UP000663862">
    <property type="component" value="Unassembled WGS sequence"/>
</dbReference>
<name>A0A821FXI5_9BILA</name>
<evidence type="ECO:0000256" key="6">
    <source>
        <dbReference type="ARBA" id="ARBA00022918"/>
    </source>
</evidence>
<organism evidence="8 9">
    <name type="scientific">Rotaria socialis</name>
    <dbReference type="NCBI Taxonomy" id="392032"/>
    <lineage>
        <taxon>Eukaryota</taxon>
        <taxon>Metazoa</taxon>
        <taxon>Spiralia</taxon>
        <taxon>Gnathifera</taxon>
        <taxon>Rotifera</taxon>
        <taxon>Eurotatoria</taxon>
        <taxon>Bdelloidea</taxon>
        <taxon>Philodinida</taxon>
        <taxon>Philodinidae</taxon>
        <taxon>Rotaria</taxon>
    </lineage>
</organism>
<feature type="domain" description="Reverse transcriptase" evidence="7">
    <location>
        <begin position="10"/>
        <end position="189"/>
    </location>
</feature>
<evidence type="ECO:0000256" key="1">
    <source>
        <dbReference type="ARBA" id="ARBA00022679"/>
    </source>
</evidence>
<dbReference type="InterPro" id="IPR050951">
    <property type="entry name" value="Retrovirus_Pol_polyprotein"/>
</dbReference>
<reference evidence="8" key="1">
    <citation type="submission" date="2021-02" db="EMBL/GenBank/DDBJ databases">
        <authorList>
            <person name="Nowell W R."/>
        </authorList>
    </citation>
    <scope>NUCLEOTIDE SEQUENCE</scope>
</reference>
<accession>A0A821FXI5</accession>
<gene>
    <name evidence="8" type="ORF">TSG867_LOCUS31097</name>
</gene>
<protein>
    <recommendedName>
        <fullName evidence="7">Reverse transcriptase domain-containing protein</fullName>
    </recommendedName>
</protein>
<dbReference type="AlphaFoldDB" id="A0A821FXI5"/>
<evidence type="ECO:0000256" key="4">
    <source>
        <dbReference type="ARBA" id="ARBA00022759"/>
    </source>
</evidence>
<dbReference type="PANTHER" id="PTHR37984:SF5">
    <property type="entry name" value="PROTEIN NYNRIN-LIKE"/>
    <property type="match status" value="1"/>
</dbReference>
<dbReference type="SUPFAM" id="SSF56672">
    <property type="entry name" value="DNA/RNA polymerases"/>
    <property type="match status" value="1"/>
</dbReference>